<dbReference type="InterPro" id="IPR041413">
    <property type="entry name" value="MLTR_LBD"/>
</dbReference>
<evidence type="ECO:0000313" key="2">
    <source>
        <dbReference type="EMBL" id="GIH44333.1"/>
    </source>
</evidence>
<dbReference type="SUPFAM" id="SSF47413">
    <property type="entry name" value="lambda repressor-like DNA-binding domains"/>
    <property type="match status" value="1"/>
</dbReference>
<dbReference type="InterPro" id="IPR010982">
    <property type="entry name" value="Lambda_DNA-bd_dom_sf"/>
</dbReference>
<accession>A0ABQ4GB73</accession>
<dbReference type="SMART" id="SM00530">
    <property type="entry name" value="HTH_XRE"/>
    <property type="match status" value="1"/>
</dbReference>
<dbReference type="InterPro" id="IPR001387">
    <property type="entry name" value="Cro/C1-type_HTH"/>
</dbReference>
<protein>
    <submittedName>
        <fullName evidence="2">Transcriptional regulator</fullName>
    </submittedName>
</protein>
<evidence type="ECO:0000313" key="3">
    <source>
        <dbReference type="Proteomes" id="UP000603904"/>
    </source>
</evidence>
<gene>
    <name evidence="2" type="ORF">Mco01_73330</name>
</gene>
<dbReference type="PANTHER" id="PTHR35010:SF2">
    <property type="entry name" value="BLL4672 PROTEIN"/>
    <property type="match status" value="1"/>
</dbReference>
<proteinExistence type="predicted"/>
<feature type="domain" description="HTH cro/C1-type" evidence="1">
    <location>
        <begin position="11"/>
        <end position="58"/>
    </location>
</feature>
<dbReference type="Gene3D" id="3.30.450.180">
    <property type="match status" value="1"/>
</dbReference>
<dbReference type="PROSITE" id="PS50943">
    <property type="entry name" value="HTH_CROC1"/>
    <property type="match status" value="1"/>
</dbReference>
<dbReference type="Gene3D" id="1.10.260.40">
    <property type="entry name" value="lambda repressor-like DNA-binding domains"/>
    <property type="match status" value="1"/>
</dbReference>
<keyword evidence="3" id="KW-1185">Reference proteome</keyword>
<comment type="caution">
    <text evidence="2">The sequence shown here is derived from an EMBL/GenBank/DDBJ whole genome shotgun (WGS) entry which is preliminary data.</text>
</comment>
<dbReference type="Pfam" id="PF13560">
    <property type="entry name" value="HTH_31"/>
    <property type="match status" value="1"/>
</dbReference>
<organism evidence="2 3">
    <name type="scientific">Microbispora corallina</name>
    <dbReference type="NCBI Taxonomy" id="83302"/>
    <lineage>
        <taxon>Bacteria</taxon>
        <taxon>Bacillati</taxon>
        <taxon>Actinomycetota</taxon>
        <taxon>Actinomycetes</taxon>
        <taxon>Streptosporangiales</taxon>
        <taxon>Streptosporangiaceae</taxon>
        <taxon>Microbispora</taxon>
    </lineage>
</organism>
<name>A0ABQ4GB73_9ACTN</name>
<dbReference type="PANTHER" id="PTHR35010">
    <property type="entry name" value="BLL4672 PROTEIN-RELATED"/>
    <property type="match status" value="1"/>
</dbReference>
<dbReference type="CDD" id="cd00093">
    <property type="entry name" value="HTH_XRE"/>
    <property type="match status" value="1"/>
</dbReference>
<reference evidence="2 3" key="1">
    <citation type="submission" date="2021-01" db="EMBL/GenBank/DDBJ databases">
        <title>Whole genome shotgun sequence of Microbispora corallina NBRC 16416.</title>
        <authorList>
            <person name="Komaki H."/>
            <person name="Tamura T."/>
        </authorList>
    </citation>
    <scope>NUCLEOTIDE SEQUENCE [LARGE SCALE GENOMIC DNA]</scope>
    <source>
        <strain evidence="2 3">NBRC 16416</strain>
    </source>
</reference>
<evidence type="ECO:0000259" key="1">
    <source>
        <dbReference type="PROSITE" id="PS50943"/>
    </source>
</evidence>
<dbReference type="EMBL" id="BOOC01000056">
    <property type="protein sequence ID" value="GIH44333.1"/>
    <property type="molecule type" value="Genomic_DNA"/>
</dbReference>
<dbReference type="Proteomes" id="UP000603904">
    <property type="component" value="Unassembled WGS sequence"/>
</dbReference>
<dbReference type="Pfam" id="PF17765">
    <property type="entry name" value="MLTR_LBD"/>
    <property type="match status" value="1"/>
</dbReference>
<sequence length="257" mass="29015">MAETGRRRTPGLRRVEVARLAGISTDYYIRLEQGRERRPSDHVLSALAQVLGLDEDAARHLHELVHPRPQAGLRPPCRREPVSPTLLRLLHGWDEGPAFVHGRWLDVLAVNALANVLYEGLEHRDNLLRLLFLNPLATQFYVDWEEAARSQVALLRAAAGAVPDDPFLPQIVEELSVRSAEFRRMWARHEVRPRTTEVRRFRHPRAGEMALRYESLTVNSAPGQQLIVFEAAPGTGSERAVDVLRSLARPPVAARPE</sequence>